<sequence>MKNVLVVIFPGFNTMDMNGPCEVLKMAGVRDVPLDRNLICSLTEFNVLVVPGGPITPVKKQAGDAAADFMSLIGTFWKLPPRPKCQPRILLSICTGAVFLGIQGIFTGLSCTTHWATYQYLNQINQAAAGEHGLSGPVLQARFVDSGINDYSVRVISSGGVSCGLDASLYVVKLAAGEDIAREAADKIDYV</sequence>
<reference evidence="2" key="1">
    <citation type="journal article" date="2014" name="BMC Genomics">
        <title>The genome sequence of the biocontrol fungus Metarhizium anisopliae and comparative genomics of Metarhizium species.</title>
        <authorList>
            <person name="Pattemore J.A."/>
            <person name="Hane J.K."/>
            <person name="Williams A.H."/>
            <person name="Wilson B.A."/>
            <person name="Stodart B.J."/>
            <person name="Ash G.J."/>
        </authorList>
    </citation>
    <scope>NUCLEOTIDE SEQUENCE [LARGE SCALE GENOMIC DNA]</scope>
    <source>
        <strain evidence="2">BRIP 53293</strain>
    </source>
</reference>
<keyword evidence="2" id="KW-1185">Reference proteome</keyword>
<protein>
    <recommendedName>
        <fullName evidence="3">DJ-1/PfpI domain-containing protein</fullName>
    </recommendedName>
</protein>
<dbReference type="PANTHER" id="PTHR43130:SF3">
    <property type="entry name" value="HTH-TYPE TRANSCRIPTIONAL REGULATOR RV1931C"/>
    <property type="match status" value="1"/>
</dbReference>
<organism evidence="1 2">
    <name type="scientific">Metarhizium anisopliae BRIP 53293</name>
    <dbReference type="NCBI Taxonomy" id="1291518"/>
    <lineage>
        <taxon>Eukaryota</taxon>
        <taxon>Fungi</taxon>
        <taxon>Dikarya</taxon>
        <taxon>Ascomycota</taxon>
        <taxon>Pezizomycotina</taxon>
        <taxon>Sordariomycetes</taxon>
        <taxon>Hypocreomycetidae</taxon>
        <taxon>Hypocreales</taxon>
        <taxon>Clavicipitaceae</taxon>
        <taxon>Metarhizium</taxon>
    </lineage>
</organism>
<dbReference type="InterPro" id="IPR052158">
    <property type="entry name" value="INH-QAR"/>
</dbReference>
<dbReference type="PANTHER" id="PTHR43130">
    <property type="entry name" value="ARAC-FAMILY TRANSCRIPTIONAL REGULATOR"/>
    <property type="match status" value="1"/>
</dbReference>
<proteinExistence type="predicted"/>
<dbReference type="AlphaFoldDB" id="A0A0D9NHW5"/>
<gene>
    <name evidence="1" type="ORF">H634G_11200</name>
</gene>
<dbReference type="OrthoDB" id="543156at2759"/>
<dbReference type="STRING" id="1291518.A0A0D9NHW5"/>
<dbReference type="Gene3D" id="3.40.50.880">
    <property type="match status" value="1"/>
</dbReference>
<dbReference type="EMBL" id="KE384805">
    <property type="protein sequence ID" value="KJK73549.1"/>
    <property type="molecule type" value="Genomic_DNA"/>
</dbReference>
<dbReference type="Proteomes" id="UP000054544">
    <property type="component" value="Unassembled WGS sequence"/>
</dbReference>
<evidence type="ECO:0008006" key="3">
    <source>
        <dbReference type="Google" id="ProtNLM"/>
    </source>
</evidence>
<name>A0A0D9NHW5_METAN</name>
<evidence type="ECO:0000313" key="1">
    <source>
        <dbReference type="EMBL" id="KJK73549.1"/>
    </source>
</evidence>
<dbReference type="SUPFAM" id="SSF52317">
    <property type="entry name" value="Class I glutamine amidotransferase-like"/>
    <property type="match status" value="1"/>
</dbReference>
<accession>A0A0D9NHW5</accession>
<evidence type="ECO:0000313" key="2">
    <source>
        <dbReference type="Proteomes" id="UP000054544"/>
    </source>
</evidence>
<dbReference type="InterPro" id="IPR029062">
    <property type="entry name" value="Class_I_gatase-like"/>
</dbReference>